<dbReference type="InterPro" id="IPR000847">
    <property type="entry name" value="LysR_HTH_N"/>
</dbReference>
<accession>A0A2G1QHT7</accession>
<evidence type="ECO:0000256" key="4">
    <source>
        <dbReference type="ARBA" id="ARBA00023163"/>
    </source>
</evidence>
<dbReference type="OrthoDB" id="9787460at2"/>
<evidence type="ECO:0000313" key="6">
    <source>
        <dbReference type="EMBL" id="PHP65107.1"/>
    </source>
</evidence>
<evidence type="ECO:0000256" key="1">
    <source>
        <dbReference type="ARBA" id="ARBA00009437"/>
    </source>
</evidence>
<evidence type="ECO:0000313" key="7">
    <source>
        <dbReference type="Proteomes" id="UP000221168"/>
    </source>
</evidence>
<dbReference type="Pfam" id="PF03466">
    <property type="entry name" value="LysR_substrate"/>
    <property type="match status" value="1"/>
</dbReference>
<dbReference type="PANTHER" id="PTHR30579:SF3">
    <property type="entry name" value="TRANSCRIPTIONAL REGULATORY PROTEIN"/>
    <property type="match status" value="1"/>
</dbReference>
<name>A0A2G1QHT7_9HYPH</name>
<evidence type="ECO:0000256" key="2">
    <source>
        <dbReference type="ARBA" id="ARBA00023015"/>
    </source>
</evidence>
<evidence type="ECO:0000256" key="3">
    <source>
        <dbReference type="ARBA" id="ARBA00023125"/>
    </source>
</evidence>
<keyword evidence="7" id="KW-1185">Reference proteome</keyword>
<protein>
    <submittedName>
        <fullName evidence="6">LysR family transcriptional regulator</fullName>
    </submittedName>
</protein>
<dbReference type="Proteomes" id="UP000221168">
    <property type="component" value="Unassembled WGS sequence"/>
</dbReference>
<dbReference type="InterPro" id="IPR036390">
    <property type="entry name" value="WH_DNA-bd_sf"/>
</dbReference>
<dbReference type="Gene3D" id="1.10.10.10">
    <property type="entry name" value="Winged helix-like DNA-binding domain superfamily/Winged helix DNA-binding domain"/>
    <property type="match status" value="1"/>
</dbReference>
<gene>
    <name evidence="6" type="ORF">CSC94_20520</name>
</gene>
<sequence>MLSSLASQGPEDRPVLDHCLHFPLKPNVQLRTIRVQDCTEGWPMFDWNDMRFFVEVRRAGTFALAGRRLRCAHTTVSRRISALEEALGARLFERIGDRLELTAEGEAVAALAQRMEDTAIAISDRAVPAGTAITGSVRVGAPDGIGNAFLSARLPDLCRSQPGLDIELVPVPVTHKLWNRDVDIAISLDRPETGRVVMRKLTDYDLRIYGVPALLERAGHPETVDDLLAFPFTGYIDDLLFSGALDFNRTIHPGLRVAYKAATVKAQMDAVGAGVALGVLPCFMARDTGLVPLLQDTVAFSRTYWLLYPEDLREVERIRVVAAHIAGAVRANAALFRFRPDDAADPSLSPG</sequence>
<feature type="domain" description="HTH lysR-type" evidence="5">
    <location>
        <begin position="45"/>
        <end position="102"/>
    </location>
</feature>
<proteinExistence type="inferred from homology"/>
<dbReference type="Gene3D" id="3.40.190.290">
    <property type="match status" value="1"/>
</dbReference>
<keyword evidence="4" id="KW-0804">Transcription</keyword>
<dbReference type="InterPro" id="IPR050176">
    <property type="entry name" value="LTTR"/>
</dbReference>
<dbReference type="AlphaFoldDB" id="A0A2G1QHT7"/>
<organism evidence="6 7">
    <name type="scientific">Zhengella mangrovi</name>
    <dbReference type="NCBI Taxonomy" id="1982044"/>
    <lineage>
        <taxon>Bacteria</taxon>
        <taxon>Pseudomonadati</taxon>
        <taxon>Pseudomonadota</taxon>
        <taxon>Alphaproteobacteria</taxon>
        <taxon>Hyphomicrobiales</taxon>
        <taxon>Notoacmeibacteraceae</taxon>
        <taxon>Zhengella</taxon>
    </lineage>
</organism>
<keyword evidence="3" id="KW-0238">DNA-binding</keyword>
<dbReference type="GO" id="GO:0003700">
    <property type="term" value="F:DNA-binding transcription factor activity"/>
    <property type="evidence" value="ECO:0007669"/>
    <property type="project" value="InterPro"/>
</dbReference>
<dbReference type="SUPFAM" id="SSF53850">
    <property type="entry name" value="Periplasmic binding protein-like II"/>
    <property type="match status" value="1"/>
</dbReference>
<keyword evidence="2" id="KW-0805">Transcription regulation</keyword>
<comment type="caution">
    <text evidence="6">The sequence shown here is derived from an EMBL/GenBank/DDBJ whole genome shotgun (WGS) entry which is preliminary data.</text>
</comment>
<dbReference type="InterPro" id="IPR036388">
    <property type="entry name" value="WH-like_DNA-bd_sf"/>
</dbReference>
<reference evidence="6 7" key="1">
    <citation type="submission" date="2017-10" db="EMBL/GenBank/DDBJ databases">
        <title>Sedimentibacterium mangrovi gen. nov., sp. nov., a novel member of family Phyllobacteriacea isolated from mangrove sediment.</title>
        <authorList>
            <person name="Liao H."/>
            <person name="Tian Y."/>
        </authorList>
    </citation>
    <scope>NUCLEOTIDE SEQUENCE [LARGE SCALE GENOMIC DNA]</scope>
    <source>
        <strain evidence="6 7">X9-2-2</strain>
    </source>
</reference>
<comment type="similarity">
    <text evidence="1">Belongs to the LysR transcriptional regulatory family.</text>
</comment>
<dbReference type="PANTHER" id="PTHR30579">
    <property type="entry name" value="TRANSCRIPTIONAL REGULATOR"/>
    <property type="match status" value="1"/>
</dbReference>
<dbReference type="GO" id="GO:0003677">
    <property type="term" value="F:DNA binding"/>
    <property type="evidence" value="ECO:0007669"/>
    <property type="project" value="UniProtKB-KW"/>
</dbReference>
<dbReference type="PROSITE" id="PS50931">
    <property type="entry name" value="HTH_LYSR"/>
    <property type="match status" value="1"/>
</dbReference>
<dbReference type="SUPFAM" id="SSF46785">
    <property type="entry name" value="Winged helix' DNA-binding domain"/>
    <property type="match status" value="1"/>
</dbReference>
<evidence type="ECO:0000259" key="5">
    <source>
        <dbReference type="PROSITE" id="PS50931"/>
    </source>
</evidence>
<dbReference type="Pfam" id="PF00126">
    <property type="entry name" value="HTH_1"/>
    <property type="match status" value="1"/>
</dbReference>
<dbReference type="EMBL" id="PDVP01000018">
    <property type="protein sequence ID" value="PHP65107.1"/>
    <property type="molecule type" value="Genomic_DNA"/>
</dbReference>
<dbReference type="InterPro" id="IPR005119">
    <property type="entry name" value="LysR_subst-bd"/>
</dbReference>